<dbReference type="PANTHER" id="PTHR44591:SF3">
    <property type="entry name" value="RESPONSE REGULATORY DOMAIN-CONTAINING PROTEIN"/>
    <property type="match status" value="1"/>
</dbReference>
<dbReference type="Proteomes" id="UP001196870">
    <property type="component" value="Unassembled WGS sequence"/>
</dbReference>
<comment type="caution">
    <text evidence="4">The sequence shown here is derived from an EMBL/GenBank/DDBJ whole genome shotgun (WGS) entry which is preliminary data.</text>
</comment>
<accession>A0ABS5EW03</accession>
<dbReference type="PANTHER" id="PTHR44591">
    <property type="entry name" value="STRESS RESPONSE REGULATOR PROTEIN 1"/>
    <property type="match status" value="1"/>
</dbReference>
<protein>
    <submittedName>
        <fullName evidence="4">Response regulator</fullName>
    </submittedName>
</protein>
<dbReference type="SMART" id="SM00448">
    <property type="entry name" value="REC"/>
    <property type="match status" value="1"/>
</dbReference>
<gene>
    <name evidence="4" type="ORF">GXW71_08840</name>
</gene>
<evidence type="ECO:0000313" key="5">
    <source>
        <dbReference type="Proteomes" id="UP001196870"/>
    </source>
</evidence>
<evidence type="ECO:0000259" key="3">
    <source>
        <dbReference type="PROSITE" id="PS50110"/>
    </source>
</evidence>
<organism evidence="4 5">
    <name type="scientific">Plastoroseomonas hellenica</name>
    <dbReference type="NCBI Taxonomy" id="2687306"/>
    <lineage>
        <taxon>Bacteria</taxon>
        <taxon>Pseudomonadati</taxon>
        <taxon>Pseudomonadota</taxon>
        <taxon>Alphaproteobacteria</taxon>
        <taxon>Acetobacterales</taxon>
        <taxon>Acetobacteraceae</taxon>
        <taxon>Plastoroseomonas</taxon>
    </lineage>
</organism>
<name>A0ABS5EW03_9PROT</name>
<dbReference type="PROSITE" id="PS50110">
    <property type="entry name" value="RESPONSE_REGULATORY"/>
    <property type="match status" value="1"/>
</dbReference>
<dbReference type="InterPro" id="IPR050595">
    <property type="entry name" value="Bact_response_regulator"/>
</dbReference>
<keyword evidence="1 2" id="KW-0597">Phosphoprotein</keyword>
<dbReference type="RefSeq" id="WP_211852120.1">
    <property type="nucleotide sequence ID" value="NZ_JAAGBB010000008.1"/>
</dbReference>
<feature type="modified residue" description="4-aspartylphosphate" evidence="2">
    <location>
        <position position="53"/>
    </location>
</feature>
<dbReference type="Gene3D" id="3.40.50.2300">
    <property type="match status" value="1"/>
</dbReference>
<keyword evidence="5" id="KW-1185">Reference proteome</keyword>
<dbReference type="InterPro" id="IPR001789">
    <property type="entry name" value="Sig_transdc_resp-reg_receiver"/>
</dbReference>
<reference evidence="5" key="1">
    <citation type="journal article" date="2021" name="Syst. Appl. Microbiol.">
        <title>Roseomonas hellenica sp. nov., isolated from roots of wild-growing Alkanna tinctoria.</title>
        <authorList>
            <person name="Rat A."/>
            <person name="Naranjo H.D."/>
            <person name="Lebbe L."/>
            <person name="Cnockaert M."/>
            <person name="Krigas N."/>
            <person name="Grigoriadou K."/>
            <person name="Maloupa E."/>
            <person name="Willems A."/>
        </authorList>
    </citation>
    <scope>NUCLEOTIDE SEQUENCE [LARGE SCALE GENOMIC DNA]</scope>
    <source>
        <strain evidence="5">LMG 31523</strain>
    </source>
</reference>
<feature type="domain" description="Response regulatory" evidence="3">
    <location>
        <begin position="3"/>
        <end position="118"/>
    </location>
</feature>
<proteinExistence type="predicted"/>
<evidence type="ECO:0000256" key="2">
    <source>
        <dbReference type="PROSITE-ProRule" id="PRU00169"/>
    </source>
</evidence>
<evidence type="ECO:0000256" key="1">
    <source>
        <dbReference type="ARBA" id="ARBA00022553"/>
    </source>
</evidence>
<dbReference type="SUPFAM" id="SSF52172">
    <property type="entry name" value="CheY-like"/>
    <property type="match status" value="1"/>
</dbReference>
<dbReference type="EMBL" id="JAAGBB010000008">
    <property type="protein sequence ID" value="MBR0664459.1"/>
    <property type="molecule type" value="Genomic_DNA"/>
</dbReference>
<dbReference type="InterPro" id="IPR011006">
    <property type="entry name" value="CheY-like_superfamily"/>
</dbReference>
<dbReference type="Pfam" id="PF00072">
    <property type="entry name" value="Response_reg"/>
    <property type="match status" value="1"/>
</dbReference>
<sequence length="133" mass="14258">MTLVLVVEDEPLIAMALEAALQDAGFVVSIASNGKQALARLAEQPLADIVLLDMMMPVMSGPAMLEMMREDPVLNAIPVIILSSLPLESTLARVGGGLPVIRKPYTIKEVLRVMRSELDRAARSPKQAPDPSA</sequence>
<evidence type="ECO:0000313" key="4">
    <source>
        <dbReference type="EMBL" id="MBR0664459.1"/>
    </source>
</evidence>